<feature type="region of interest" description="Disordered" evidence="1">
    <location>
        <begin position="251"/>
        <end position="284"/>
    </location>
</feature>
<protein>
    <submittedName>
        <fullName evidence="2">Uncharacterized protein</fullName>
    </submittedName>
</protein>
<sequence length="284" mass="31943">MDAEMKEKVLLKLEDYAGGVVKPKAKEEVGRVLTRMKHRASPTAIEKDKNTSVDDASVPSSLNFWSSKKDALRFALVSYKIQIWANETVESEIDILESRVRPLRSIRSALPANARSESENDAAPAERAVSVVNEAVFVYLKVQGAINVETKEKDRGASKDTIIHWRRMSGFNALWVPGMNHAEITTQHEIALDFAVLPEKVMYARISRKKGILSSAEAALDFIFAILFNLQSSTNGWDVVKAKTAHFIRARREKRRKKKEEKAREKELKKLKAAQKAKAAKLQA</sequence>
<evidence type="ECO:0000313" key="2">
    <source>
        <dbReference type="EMBL" id="KAL3512151.1"/>
    </source>
</evidence>
<gene>
    <name evidence="2" type="ORF">ACH5RR_024868</name>
</gene>
<evidence type="ECO:0000313" key="3">
    <source>
        <dbReference type="Proteomes" id="UP001630127"/>
    </source>
</evidence>
<accession>A0ABD2YY05</accession>
<organism evidence="2 3">
    <name type="scientific">Cinchona calisaya</name>
    <dbReference type="NCBI Taxonomy" id="153742"/>
    <lineage>
        <taxon>Eukaryota</taxon>
        <taxon>Viridiplantae</taxon>
        <taxon>Streptophyta</taxon>
        <taxon>Embryophyta</taxon>
        <taxon>Tracheophyta</taxon>
        <taxon>Spermatophyta</taxon>
        <taxon>Magnoliopsida</taxon>
        <taxon>eudicotyledons</taxon>
        <taxon>Gunneridae</taxon>
        <taxon>Pentapetalae</taxon>
        <taxon>asterids</taxon>
        <taxon>lamiids</taxon>
        <taxon>Gentianales</taxon>
        <taxon>Rubiaceae</taxon>
        <taxon>Cinchonoideae</taxon>
        <taxon>Cinchoneae</taxon>
        <taxon>Cinchona</taxon>
    </lineage>
</organism>
<feature type="compositionally biased region" description="Basic and acidic residues" evidence="1">
    <location>
        <begin position="260"/>
        <end position="270"/>
    </location>
</feature>
<name>A0ABD2YY05_9GENT</name>
<comment type="caution">
    <text evidence="2">The sequence shown here is derived from an EMBL/GenBank/DDBJ whole genome shotgun (WGS) entry which is preliminary data.</text>
</comment>
<feature type="compositionally biased region" description="Basic residues" evidence="1">
    <location>
        <begin position="271"/>
        <end position="284"/>
    </location>
</feature>
<evidence type="ECO:0000256" key="1">
    <source>
        <dbReference type="SAM" id="MobiDB-lite"/>
    </source>
</evidence>
<dbReference type="AlphaFoldDB" id="A0ABD2YY05"/>
<dbReference type="EMBL" id="JBJUIK010000011">
    <property type="protein sequence ID" value="KAL3512151.1"/>
    <property type="molecule type" value="Genomic_DNA"/>
</dbReference>
<proteinExistence type="predicted"/>
<dbReference type="Proteomes" id="UP001630127">
    <property type="component" value="Unassembled WGS sequence"/>
</dbReference>
<reference evidence="2 3" key="1">
    <citation type="submission" date="2024-11" db="EMBL/GenBank/DDBJ databases">
        <title>A near-complete genome assembly of Cinchona calisaya.</title>
        <authorList>
            <person name="Lian D.C."/>
            <person name="Zhao X.W."/>
            <person name="Wei L."/>
        </authorList>
    </citation>
    <scope>NUCLEOTIDE SEQUENCE [LARGE SCALE GENOMIC DNA]</scope>
    <source>
        <tissue evidence="2">Nenye</tissue>
    </source>
</reference>
<keyword evidence="3" id="KW-1185">Reference proteome</keyword>